<evidence type="ECO:0000313" key="3">
    <source>
        <dbReference type="Proteomes" id="UP001597357"/>
    </source>
</evidence>
<protein>
    <submittedName>
        <fullName evidence="2">GNAT family N-acetyltransferase</fullName>
    </submittedName>
</protein>
<dbReference type="EMBL" id="JBHULZ010000041">
    <property type="protein sequence ID" value="MFD2698131.1"/>
    <property type="molecule type" value="Genomic_DNA"/>
</dbReference>
<dbReference type="SUPFAM" id="SSF55729">
    <property type="entry name" value="Acyl-CoA N-acyltransferases (Nat)"/>
    <property type="match status" value="1"/>
</dbReference>
<sequence>MPITFYQKNFSQLSLNQLYALAKLRADVFVLEQNCLYPDLDNKDQQALHILGYKNNELVAYARCFKPGLYFTEASIGRVLVAKNQRKKAFGQQLMHQAIKAIASHYSTSSIRISAQLYLLEFYTSLGFVKSGDSYLEDGIPHINMLYYK</sequence>
<feature type="domain" description="N-acetyltransferase" evidence="1">
    <location>
        <begin position="8"/>
        <end position="149"/>
    </location>
</feature>
<dbReference type="PROSITE" id="PS51186">
    <property type="entry name" value="GNAT"/>
    <property type="match status" value="1"/>
</dbReference>
<comment type="caution">
    <text evidence="2">The sequence shown here is derived from an EMBL/GenBank/DDBJ whole genome shotgun (WGS) entry which is preliminary data.</text>
</comment>
<accession>A0ABW5SEF5</accession>
<dbReference type="RefSeq" id="WP_379047190.1">
    <property type="nucleotide sequence ID" value="NZ_JBHULZ010000041.1"/>
</dbReference>
<dbReference type="Gene3D" id="3.40.630.30">
    <property type="match status" value="1"/>
</dbReference>
<reference evidence="3" key="1">
    <citation type="journal article" date="2019" name="Int. J. Syst. Evol. Microbiol.">
        <title>The Global Catalogue of Microorganisms (GCM) 10K type strain sequencing project: providing services to taxonomists for standard genome sequencing and annotation.</title>
        <authorList>
            <consortium name="The Broad Institute Genomics Platform"/>
            <consortium name="The Broad Institute Genome Sequencing Center for Infectious Disease"/>
            <person name="Wu L."/>
            <person name="Ma J."/>
        </authorList>
    </citation>
    <scope>NUCLEOTIDE SEQUENCE [LARGE SCALE GENOMIC DNA]</scope>
    <source>
        <strain evidence="3">KCTC 42255</strain>
    </source>
</reference>
<evidence type="ECO:0000313" key="2">
    <source>
        <dbReference type="EMBL" id="MFD2698131.1"/>
    </source>
</evidence>
<dbReference type="InterPro" id="IPR016181">
    <property type="entry name" value="Acyl_CoA_acyltransferase"/>
</dbReference>
<keyword evidence="3" id="KW-1185">Reference proteome</keyword>
<dbReference type="CDD" id="cd04301">
    <property type="entry name" value="NAT_SF"/>
    <property type="match status" value="1"/>
</dbReference>
<dbReference type="InterPro" id="IPR000182">
    <property type="entry name" value="GNAT_dom"/>
</dbReference>
<gene>
    <name evidence="2" type="ORF">ACFSQ0_09025</name>
</gene>
<evidence type="ECO:0000259" key="1">
    <source>
        <dbReference type="PROSITE" id="PS51186"/>
    </source>
</evidence>
<dbReference type="Pfam" id="PF13673">
    <property type="entry name" value="Acetyltransf_10"/>
    <property type="match status" value="1"/>
</dbReference>
<dbReference type="Proteomes" id="UP001597357">
    <property type="component" value="Unassembled WGS sequence"/>
</dbReference>
<organism evidence="2 3">
    <name type="scientific">Mesonia sediminis</name>
    <dbReference type="NCBI Taxonomy" id="1703946"/>
    <lineage>
        <taxon>Bacteria</taxon>
        <taxon>Pseudomonadati</taxon>
        <taxon>Bacteroidota</taxon>
        <taxon>Flavobacteriia</taxon>
        <taxon>Flavobacteriales</taxon>
        <taxon>Flavobacteriaceae</taxon>
        <taxon>Mesonia</taxon>
    </lineage>
</organism>
<name>A0ABW5SEF5_9FLAO</name>
<proteinExistence type="predicted"/>